<dbReference type="PANTHER" id="PTHR19865">
    <property type="entry name" value="U3 SMALL NUCLEOLAR RNA INTERACTING PROTEIN 2"/>
    <property type="match status" value="1"/>
</dbReference>
<evidence type="ECO:0000256" key="5">
    <source>
        <dbReference type="PROSITE-ProRule" id="PRU00221"/>
    </source>
</evidence>
<dbReference type="InterPro" id="IPR039241">
    <property type="entry name" value="Rrp9-like"/>
</dbReference>
<dbReference type="InterPro" id="IPR015943">
    <property type="entry name" value="WD40/YVTN_repeat-like_dom_sf"/>
</dbReference>
<dbReference type="SMART" id="SM00320">
    <property type="entry name" value="WD40"/>
    <property type="match status" value="3"/>
</dbReference>
<dbReference type="PANTHER" id="PTHR19865:SF0">
    <property type="entry name" value="U3 SMALL NUCLEOLAR RNA-INTERACTING PROTEIN 2"/>
    <property type="match status" value="1"/>
</dbReference>
<evidence type="ECO:0000313" key="6">
    <source>
        <dbReference type="Proteomes" id="UP000887575"/>
    </source>
</evidence>
<dbReference type="PROSITE" id="PS00678">
    <property type="entry name" value="WD_REPEATS_1"/>
    <property type="match status" value="1"/>
</dbReference>
<dbReference type="PROSITE" id="PS50294">
    <property type="entry name" value="WD_REPEATS_REGION"/>
    <property type="match status" value="1"/>
</dbReference>
<dbReference type="Gene3D" id="2.130.10.10">
    <property type="entry name" value="YVTN repeat-like/Quinoprotein amine dehydrogenase"/>
    <property type="match status" value="2"/>
</dbReference>
<dbReference type="WBParaSite" id="MBELARI_LOCUS20733">
    <property type="protein sequence ID" value="MBELARI_LOCUS20733"/>
    <property type="gene ID" value="MBELARI_LOCUS20733"/>
</dbReference>
<evidence type="ECO:0000256" key="2">
    <source>
        <dbReference type="ARBA" id="ARBA00022574"/>
    </source>
</evidence>
<evidence type="ECO:0000256" key="4">
    <source>
        <dbReference type="ARBA" id="ARBA00023242"/>
    </source>
</evidence>
<dbReference type="GO" id="GO:0034511">
    <property type="term" value="F:U3 snoRNA binding"/>
    <property type="evidence" value="ECO:0007669"/>
    <property type="project" value="InterPro"/>
</dbReference>
<proteinExistence type="predicted"/>
<keyword evidence="2 5" id="KW-0853">WD repeat</keyword>
<dbReference type="InterPro" id="IPR036322">
    <property type="entry name" value="WD40_repeat_dom_sf"/>
</dbReference>
<keyword evidence="3" id="KW-0677">Repeat</keyword>
<evidence type="ECO:0000256" key="3">
    <source>
        <dbReference type="ARBA" id="ARBA00022737"/>
    </source>
</evidence>
<protein>
    <submittedName>
        <fullName evidence="7">Uncharacterized protein</fullName>
    </submittedName>
</protein>
<comment type="subcellular location">
    <subcellularLocation>
        <location evidence="1">Nucleus</location>
    </subcellularLocation>
</comment>
<dbReference type="SUPFAM" id="SSF50978">
    <property type="entry name" value="WD40 repeat-like"/>
    <property type="match status" value="1"/>
</dbReference>
<evidence type="ECO:0000313" key="7">
    <source>
        <dbReference type="WBParaSite" id="MBELARI_LOCUS20733"/>
    </source>
</evidence>
<feature type="repeat" description="WD" evidence="5">
    <location>
        <begin position="289"/>
        <end position="330"/>
    </location>
</feature>
<reference evidence="7" key="1">
    <citation type="submission" date="2024-02" db="UniProtKB">
        <authorList>
            <consortium name="WormBaseParasite"/>
        </authorList>
    </citation>
    <scope>IDENTIFICATION</scope>
</reference>
<dbReference type="InterPro" id="IPR019775">
    <property type="entry name" value="WD40_repeat_CS"/>
</dbReference>
<dbReference type="PROSITE" id="PS50082">
    <property type="entry name" value="WD_REPEATS_2"/>
    <property type="match status" value="2"/>
</dbReference>
<name>A0AAF3F305_9BILA</name>
<dbReference type="InterPro" id="IPR001680">
    <property type="entry name" value="WD40_rpt"/>
</dbReference>
<evidence type="ECO:0000256" key="1">
    <source>
        <dbReference type="ARBA" id="ARBA00004123"/>
    </source>
</evidence>
<sequence length="404" mass="46211">MEVAVLANSKVYTCLQIQFDRIFTPSDENTSRVWNVDNAQLAFTLTGQSKYIVSLSAGRTVHVWCGQTGVQRHVLRGHTGFIECISGFLVNSGTTFSFDTATMSQQGQLDDPFLRIRDSKGKKIRLFTFQTHAVRVIHLTNTGPWKLRVQVNGPYRKMSGNPARTWIISPNTIHLKRGEKKKIRIFFDKRRPGKYFISFDRHAVVGRATTQHVTCMNIKKKRLHMQALERKRKLKEVASIKTGTFHRKVANKLQVVEGQETSHRRHSGCVSRWKIKTWDASSLKFLQDLKGHLQPITSLCFRLKSTQLFSSSKDRMVKLWDLKQMGLLDTMFGHQDAVLSIDCLNKERVLSCGGQDRSARLWKVDTESQQDRNNKQEPFWIVSVAALPFTDLVTSGSNNGELRF</sequence>
<organism evidence="6 7">
    <name type="scientific">Mesorhabditis belari</name>
    <dbReference type="NCBI Taxonomy" id="2138241"/>
    <lineage>
        <taxon>Eukaryota</taxon>
        <taxon>Metazoa</taxon>
        <taxon>Ecdysozoa</taxon>
        <taxon>Nematoda</taxon>
        <taxon>Chromadorea</taxon>
        <taxon>Rhabditida</taxon>
        <taxon>Rhabditina</taxon>
        <taxon>Rhabditomorpha</taxon>
        <taxon>Rhabditoidea</taxon>
        <taxon>Rhabditidae</taxon>
        <taxon>Mesorhabditinae</taxon>
        <taxon>Mesorhabditis</taxon>
    </lineage>
</organism>
<dbReference type="Pfam" id="PF00400">
    <property type="entry name" value="WD40"/>
    <property type="match status" value="2"/>
</dbReference>
<keyword evidence="4" id="KW-0539">Nucleus</keyword>
<feature type="repeat" description="WD" evidence="5">
    <location>
        <begin position="331"/>
        <end position="372"/>
    </location>
</feature>
<accession>A0AAF3F305</accession>
<dbReference type="Proteomes" id="UP000887575">
    <property type="component" value="Unassembled WGS sequence"/>
</dbReference>
<dbReference type="AlphaFoldDB" id="A0AAF3F305"/>
<dbReference type="GO" id="GO:0032040">
    <property type="term" value="C:small-subunit processome"/>
    <property type="evidence" value="ECO:0007669"/>
    <property type="project" value="TreeGrafter"/>
</dbReference>
<keyword evidence="6" id="KW-1185">Reference proteome</keyword>